<feature type="non-terminal residue" evidence="7">
    <location>
        <position position="1"/>
    </location>
</feature>
<evidence type="ECO:0000256" key="5">
    <source>
        <dbReference type="ARBA" id="ARBA00022801"/>
    </source>
</evidence>
<dbReference type="EMBL" id="WEKX01021341">
    <property type="protein sequence ID" value="NWI94387.1"/>
    <property type="molecule type" value="Genomic_DNA"/>
</dbReference>
<dbReference type="InterPro" id="IPR043128">
    <property type="entry name" value="Rev_trsase/Diguanyl_cyclase"/>
</dbReference>
<accession>A0A851FRK8</accession>
<dbReference type="GO" id="GO:0016787">
    <property type="term" value="F:hydrolase activity"/>
    <property type="evidence" value="ECO:0007669"/>
    <property type="project" value="UniProtKB-KW"/>
</dbReference>
<evidence type="ECO:0000256" key="6">
    <source>
        <dbReference type="ARBA" id="ARBA00022918"/>
    </source>
</evidence>
<dbReference type="OrthoDB" id="6773263at2759"/>
<keyword evidence="8" id="KW-1185">Reference proteome</keyword>
<dbReference type="SUPFAM" id="SSF56672">
    <property type="entry name" value="DNA/RNA polymerases"/>
    <property type="match status" value="1"/>
</dbReference>
<dbReference type="GO" id="GO:0004519">
    <property type="term" value="F:endonuclease activity"/>
    <property type="evidence" value="ECO:0007669"/>
    <property type="project" value="UniProtKB-KW"/>
</dbReference>
<feature type="non-terminal residue" evidence="7">
    <location>
        <position position="88"/>
    </location>
</feature>
<dbReference type="InterPro" id="IPR043502">
    <property type="entry name" value="DNA/RNA_pol_sf"/>
</dbReference>
<keyword evidence="1" id="KW-0808">Transferase</keyword>
<dbReference type="PANTHER" id="PTHR41694:SF3">
    <property type="entry name" value="RNA-DIRECTED DNA POLYMERASE-RELATED"/>
    <property type="match status" value="1"/>
</dbReference>
<dbReference type="GO" id="GO:0003964">
    <property type="term" value="F:RNA-directed DNA polymerase activity"/>
    <property type="evidence" value="ECO:0007669"/>
    <property type="project" value="UniProtKB-KW"/>
</dbReference>
<keyword evidence="5" id="KW-0378">Hydrolase</keyword>
<keyword evidence="4" id="KW-0255">Endonuclease</keyword>
<reference evidence="7" key="1">
    <citation type="submission" date="2019-10" db="EMBL/GenBank/DDBJ databases">
        <title>Bird 10,000 Genomes (B10K) Project - Family phase.</title>
        <authorList>
            <person name="Zhang G."/>
        </authorList>
    </citation>
    <scope>NUCLEOTIDE SEQUENCE</scope>
    <source>
        <strain evidence="7">B10K-DU-002-53</strain>
        <tissue evidence="7">Muscle</tissue>
    </source>
</reference>
<evidence type="ECO:0000313" key="8">
    <source>
        <dbReference type="Proteomes" id="UP000633448"/>
    </source>
</evidence>
<keyword evidence="6" id="KW-0695">RNA-directed DNA polymerase</keyword>
<comment type="caution">
    <text evidence="7">The sequence shown here is derived from an EMBL/GenBank/DDBJ whole genome shotgun (WGS) entry which is preliminary data.</text>
</comment>
<proteinExistence type="predicted"/>
<evidence type="ECO:0000256" key="4">
    <source>
        <dbReference type="ARBA" id="ARBA00022759"/>
    </source>
</evidence>
<dbReference type="PANTHER" id="PTHR41694">
    <property type="entry name" value="ENDOGENOUS RETROVIRUS GROUP K MEMBER POL PROTEIN"/>
    <property type="match status" value="1"/>
</dbReference>
<name>A0A851FRK8_PITSO</name>
<dbReference type="AlphaFoldDB" id="A0A851FRK8"/>
<evidence type="ECO:0000313" key="7">
    <source>
        <dbReference type="EMBL" id="NWI94387.1"/>
    </source>
</evidence>
<sequence length="88" mass="10035">LSPGHAEKREAIILHYMDDVLVCTPNDTIHTFDLLVKVLTFAGFQLKESEVQRMPPWRYLGLEITVQTTVPQKLDIKTNPKTLTDVQS</sequence>
<dbReference type="Proteomes" id="UP000633448">
    <property type="component" value="Unassembled WGS sequence"/>
</dbReference>
<evidence type="ECO:0000256" key="3">
    <source>
        <dbReference type="ARBA" id="ARBA00022722"/>
    </source>
</evidence>
<dbReference type="GO" id="GO:0035613">
    <property type="term" value="F:RNA stem-loop binding"/>
    <property type="evidence" value="ECO:0007669"/>
    <property type="project" value="TreeGrafter"/>
</dbReference>
<evidence type="ECO:0000256" key="2">
    <source>
        <dbReference type="ARBA" id="ARBA00022695"/>
    </source>
</evidence>
<keyword evidence="3" id="KW-0540">Nuclease</keyword>
<dbReference type="Gene3D" id="3.30.70.270">
    <property type="match status" value="2"/>
</dbReference>
<protein>
    <submittedName>
        <fullName evidence="7">POK8 protein</fullName>
    </submittedName>
</protein>
<gene>
    <name evidence="7" type="primary">Ervk8</name>
    <name evidence="7" type="ORF">PITSOR_R15745</name>
</gene>
<evidence type="ECO:0000256" key="1">
    <source>
        <dbReference type="ARBA" id="ARBA00022679"/>
    </source>
</evidence>
<organism evidence="7 8">
    <name type="scientific">Pitta sordida</name>
    <name type="common">Hooded pitta</name>
    <dbReference type="NCBI Taxonomy" id="9163"/>
    <lineage>
        <taxon>Eukaryota</taxon>
        <taxon>Metazoa</taxon>
        <taxon>Chordata</taxon>
        <taxon>Craniata</taxon>
        <taxon>Vertebrata</taxon>
        <taxon>Euteleostomi</taxon>
        <taxon>Archelosauria</taxon>
        <taxon>Archosauria</taxon>
        <taxon>Dinosauria</taxon>
        <taxon>Saurischia</taxon>
        <taxon>Theropoda</taxon>
        <taxon>Coelurosauria</taxon>
        <taxon>Aves</taxon>
        <taxon>Neognathae</taxon>
        <taxon>Neoaves</taxon>
        <taxon>Telluraves</taxon>
        <taxon>Australaves</taxon>
        <taxon>Passeriformes</taxon>
        <taxon>Pittidae</taxon>
        <taxon>Pitta</taxon>
    </lineage>
</organism>
<keyword evidence="2" id="KW-0548">Nucleotidyltransferase</keyword>